<evidence type="ECO:0000313" key="1">
    <source>
        <dbReference type="EMBL" id="CAA9582792.1"/>
    </source>
</evidence>
<gene>
    <name evidence="1" type="ORF">AVDCRST_MAG81-3299</name>
</gene>
<dbReference type="EMBL" id="CADCWO010000178">
    <property type="protein sequence ID" value="CAA9582792.1"/>
    <property type="molecule type" value="Genomic_DNA"/>
</dbReference>
<name>A0A6J4VRB3_9CYAN</name>
<dbReference type="AlphaFoldDB" id="A0A6J4VRB3"/>
<proteinExistence type="predicted"/>
<protein>
    <submittedName>
        <fullName evidence="1">Uncharacterized protein</fullName>
    </submittedName>
</protein>
<reference evidence="1" key="1">
    <citation type="submission" date="2020-02" db="EMBL/GenBank/DDBJ databases">
        <authorList>
            <person name="Meier V. D."/>
        </authorList>
    </citation>
    <scope>NUCLEOTIDE SEQUENCE</scope>
    <source>
        <strain evidence="1">AVDCRST_MAG81</strain>
    </source>
</reference>
<sequence>MEELLYWSNQVVRYLNLKQLSVGLNDEEQRLLSGLQTAVNRANKL</sequence>
<organism evidence="1">
    <name type="scientific">uncultured Synechococcales cyanobacterium</name>
    <dbReference type="NCBI Taxonomy" id="1936017"/>
    <lineage>
        <taxon>Bacteria</taxon>
        <taxon>Bacillati</taxon>
        <taxon>Cyanobacteriota</taxon>
        <taxon>Cyanophyceae</taxon>
        <taxon>Synechococcales</taxon>
        <taxon>environmental samples</taxon>
    </lineage>
</organism>
<accession>A0A6J4VRB3</accession>